<dbReference type="PANTHER" id="PTHR33974:SF18">
    <property type="match status" value="1"/>
</dbReference>
<dbReference type="AlphaFoldDB" id="A0A445HTE1"/>
<organism evidence="2 3">
    <name type="scientific">Glycine soja</name>
    <name type="common">Wild soybean</name>
    <dbReference type="NCBI Taxonomy" id="3848"/>
    <lineage>
        <taxon>Eukaryota</taxon>
        <taxon>Viridiplantae</taxon>
        <taxon>Streptophyta</taxon>
        <taxon>Embryophyta</taxon>
        <taxon>Tracheophyta</taxon>
        <taxon>Spermatophyta</taxon>
        <taxon>Magnoliopsida</taxon>
        <taxon>eudicotyledons</taxon>
        <taxon>Gunneridae</taxon>
        <taxon>Pentapetalae</taxon>
        <taxon>rosids</taxon>
        <taxon>fabids</taxon>
        <taxon>Fabales</taxon>
        <taxon>Fabaceae</taxon>
        <taxon>Papilionoideae</taxon>
        <taxon>50 kb inversion clade</taxon>
        <taxon>NPAAA clade</taxon>
        <taxon>indigoferoid/millettioid clade</taxon>
        <taxon>Phaseoleae</taxon>
        <taxon>Glycine</taxon>
        <taxon>Glycine subgen. Soja</taxon>
    </lineage>
</organism>
<sequence>MSTISKDSSSSKNMTSECDSSEESGWTKYFEDFFDNHNIDDDDDQKCSMSSFSGVDSYYSTSFVSDSATKKLTDNTQAAEYDHQSSLKKRKKIKTALVDDALEDTASSPIKGSKEKRNTLGERDERKEMGFNEGDNDHTKLKNKGLCLVPLSMIVKYI</sequence>
<evidence type="ECO:0000256" key="1">
    <source>
        <dbReference type="SAM" id="MobiDB-lite"/>
    </source>
</evidence>
<dbReference type="InterPro" id="IPR039280">
    <property type="entry name" value="VUP"/>
</dbReference>
<reference evidence="2 3" key="1">
    <citation type="submission" date="2018-09" db="EMBL/GenBank/DDBJ databases">
        <title>A high-quality reference genome of wild soybean provides a powerful tool to mine soybean genomes.</title>
        <authorList>
            <person name="Xie M."/>
            <person name="Chung C.Y.L."/>
            <person name="Li M.-W."/>
            <person name="Wong F.-L."/>
            <person name="Chan T.-F."/>
            <person name="Lam H.-M."/>
        </authorList>
    </citation>
    <scope>NUCLEOTIDE SEQUENCE [LARGE SCALE GENOMIC DNA]</scope>
    <source>
        <strain evidence="3">cv. W05</strain>
        <tissue evidence="2">Hypocotyl of etiolated seedlings</tissue>
    </source>
</reference>
<feature type="compositionally biased region" description="Basic and acidic residues" evidence="1">
    <location>
        <begin position="112"/>
        <end position="136"/>
    </location>
</feature>
<keyword evidence="3" id="KW-1185">Reference proteome</keyword>
<accession>A0A445HTE1</accession>
<name>A0A445HTE1_GLYSO</name>
<feature type="region of interest" description="Disordered" evidence="1">
    <location>
        <begin position="104"/>
        <end position="136"/>
    </location>
</feature>
<dbReference type="GO" id="GO:0010089">
    <property type="term" value="P:xylem development"/>
    <property type="evidence" value="ECO:0007669"/>
    <property type="project" value="InterPro"/>
</dbReference>
<protein>
    <submittedName>
        <fullName evidence="2">Uncharacterized protein</fullName>
    </submittedName>
</protein>
<dbReference type="EMBL" id="QZWG01000012">
    <property type="protein sequence ID" value="RZB76957.1"/>
    <property type="molecule type" value="Genomic_DNA"/>
</dbReference>
<gene>
    <name evidence="2" type="ORF">D0Y65_035074</name>
</gene>
<dbReference type="Gramene" id="XM_028338218.1">
    <property type="protein sequence ID" value="XP_028194019.1"/>
    <property type="gene ID" value="LOC114379536"/>
</dbReference>
<comment type="caution">
    <text evidence="2">The sequence shown here is derived from an EMBL/GenBank/DDBJ whole genome shotgun (WGS) entry which is preliminary data.</text>
</comment>
<dbReference type="Proteomes" id="UP000289340">
    <property type="component" value="Chromosome 12"/>
</dbReference>
<feature type="compositionally biased region" description="Low complexity" evidence="1">
    <location>
        <begin position="1"/>
        <end position="16"/>
    </location>
</feature>
<evidence type="ECO:0000313" key="3">
    <source>
        <dbReference type="Proteomes" id="UP000289340"/>
    </source>
</evidence>
<dbReference type="EMBL" id="QZWG01000012">
    <property type="protein sequence ID" value="RZB76958.1"/>
    <property type="molecule type" value="Genomic_DNA"/>
</dbReference>
<evidence type="ECO:0000313" key="2">
    <source>
        <dbReference type="EMBL" id="RZB76958.1"/>
    </source>
</evidence>
<proteinExistence type="predicted"/>
<dbReference type="Gramene" id="XM_028338217.1">
    <property type="protein sequence ID" value="XP_028194018.1"/>
    <property type="gene ID" value="LOC114379536"/>
</dbReference>
<feature type="region of interest" description="Disordered" evidence="1">
    <location>
        <begin position="1"/>
        <end position="24"/>
    </location>
</feature>
<dbReference type="PANTHER" id="PTHR33974">
    <property type="entry name" value="VASCULAR-RELATED UNKNOWN PROTEIN 1-RELATED"/>
    <property type="match status" value="1"/>
</dbReference>